<feature type="domain" description="Fibrobacter succinogenes major paralogous" evidence="2">
    <location>
        <begin position="49"/>
        <end position="226"/>
    </location>
</feature>
<keyword evidence="4" id="KW-1185">Reference proteome</keyword>
<gene>
    <name evidence="3" type="ORF">AsAng_0021790</name>
</gene>
<dbReference type="KEGG" id="aup:AsAng_0021790"/>
<feature type="chain" id="PRO_5036987610" description="Fibrobacter succinogenes major paralogous domain-containing protein" evidence="1">
    <location>
        <begin position="25"/>
        <end position="227"/>
    </location>
</feature>
<dbReference type="NCBIfam" id="TIGR02145">
    <property type="entry name" value="Fib_succ_major"/>
    <property type="match status" value="1"/>
</dbReference>
<dbReference type="AlphaFoldDB" id="A0A915YE59"/>
<dbReference type="Proteomes" id="UP001060919">
    <property type="component" value="Chromosome"/>
</dbReference>
<name>A0A915YE59_9BACT</name>
<protein>
    <recommendedName>
        <fullName evidence="2">Fibrobacter succinogenes major paralogous domain-containing protein</fullName>
    </recommendedName>
</protein>
<dbReference type="Pfam" id="PF09603">
    <property type="entry name" value="Fib_succ_major"/>
    <property type="match status" value="1"/>
</dbReference>
<dbReference type="EMBL" id="AP026867">
    <property type="protein sequence ID" value="BDS11465.1"/>
    <property type="molecule type" value="Genomic_DNA"/>
</dbReference>
<feature type="signal peptide" evidence="1">
    <location>
        <begin position="1"/>
        <end position="24"/>
    </location>
</feature>
<dbReference type="InterPro" id="IPR011871">
    <property type="entry name" value="Fib_succ_major"/>
</dbReference>
<keyword evidence="1" id="KW-0732">Signal</keyword>
<evidence type="ECO:0000313" key="3">
    <source>
        <dbReference type="EMBL" id="BDS11465.1"/>
    </source>
</evidence>
<organism evidence="3 4">
    <name type="scientific">Aureispira anguillae</name>
    <dbReference type="NCBI Taxonomy" id="2864201"/>
    <lineage>
        <taxon>Bacteria</taxon>
        <taxon>Pseudomonadati</taxon>
        <taxon>Bacteroidota</taxon>
        <taxon>Saprospiria</taxon>
        <taxon>Saprospirales</taxon>
        <taxon>Saprospiraceae</taxon>
        <taxon>Aureispira</taxon>
    </lineage>
</organism>
<proteinExistence type="predicted"/>
<reference evidence="3" key="1">
    <citation type="submission" date="2022-09" db="EMBL/GenBank/DDBJ databases">
        <title>Aureispira anguillicida sp. nov., isolated from Leptocephalus of Japanese eel Anguilla japonica.</title>
        <authorList>
            <person name="Yuasa K."/>
            <person name="Mekata T."/>
            <person name="Ikunari K."/>
        </authorList>
    </citation>
    <scope>NUCLEOTIDE SEQUENCE</scope>
    <source>
        <strain evidence="3">EL160426</strain>
    </source>
</reference>
<evidence type="ECO:0000259" key="2">
    <source>
        <dbReference type="Pfam" id="PF09603"/>
    </source>
</evidence>
<sequence>MQKLTVLTFILASLVILWTGCEKAPITTQNNGACSTITDSRDGETYSVVKIGDQCWMAENLRYNASGSWLNPSNPSVTYGRLYDWATLMNGSTSSSASPSGVQGICPSGWHLPSDSEWNELEMTLGMSAVDTATLDGSWRGTHGTGMKSTTGWVNAGNGTNDLGFNAFPAGNYYSGYNKIGYRAFFWTATEHTSSTGFARDINTGLGGVSRAGYDKTEGYSCRCIKD</sequence>
<evidence type="ECO:0000313" key="4">
    <source>
        <dbReference type="Proteomes" id="UP001060919"/>
    </source>
</evidence>
<dbReference type="RefSeq" id="WP_264792641.1">
    <property type="nucleotide sequence ID" value="NZ_AP026867.1"/>
</dbReference>
<dbReference type="PROSITE" id="PS51257">
    <property type="entry name" value="PROKAR_LIPOPROTEIN"/>
    <property type="match status" value="1"/>
</dbReference>
<accession>A0A915YE59</accession>
<evidence type="ECO:0000256" key="1">
    <source>
        <dbReference type="SAM" id="SignalP"/>
    </source>
</evidence>